<reference evidence="2 3" key="1">
    <citation type="journal article" date="2010" name="DNA Res.">
        <title>Genome sequence of Kitasatospora setae NBRC 14216T: an evolutionary snapshot of the family Streptomycetaceae.</title>
        <authorList>
            <person name="Ichikawa N."/>
            <person name="Oguchi A."/>
            <person name="Ikeda H."/>
            <person name="Ishikawa J."/>
            <person name="Kitani S."/>
            <person name="Watanabe Y."/>
            <person name="Nakamura S."/>
            <person name="Katano Y."/>
            <person name="Kishi E."/>
            <person name="Sasagawa M."/>
            <person name="Ankai A."/>
            <person name="Fukui S."/>
            <person name="Hashimoto Y."/>
            <person name="Kamata S."/>
            <person name="Otoguro M."/>
            <person name="Tanikawa S."/>
            <person name="Nihira T."/>
            <person name="Horinouchi S."/>
            <person name="Ohnishi Y."/>
            <person name="Hayakawa M."/>
            <person name="Kuzuyama T."/>
            <person name="Arisawa A."/>
            <person name="Nomoto F."/>
            <person name="Miura H."/>
            <person name="Takahashi Y."/>
            <person name="Fujita N."/>
        </authorList>
    </citation>
    <scope>NUCLEOTIDE SEQUENCE [LARGE SCALE GENOMIC DNA]</scope>
    <source>
        <strain evidence="3">ATCC 33774 / DSM 43861 / JCM 3304 / KCC A-0304 / NBRC 14216 / KM-6054</strain>
    </source>
</reference>
<dbReference type="eggNOG" id="ENOG503415P">
    <property type="taxonomic scope" value="Bacteria"/>
</dbReference>
<name>E4NJB9_KITSK</name>
<feature type="region of interest" description="Disordered" evidence="1">
    <location>
        <begin position="103"/>
        <end position="139"/>
    </location>
</feature>
<dbReference type="Proteomes" id="UP000007076">
    <property type="component" value="Chromosome"/>
</dbReference>
<evidence type="ECO:0000256" key="1">
    <source>
        <dbReference type="SAM" id="MobiDB-lite"/>
    </source>
</evidence>
<dbReference type="KEGG" id="ksk:KSE_73120"/>
<keyword evidence="3" id="KW-1185">Reference proteome</keyword>
<sequence length="231" mass="25741">MEQRVTVHQGRSGGRQYRVVRVGDRPGRLSVLDEQFRITVYADRAGLSRLLAAWSLAARSPHTLVHLPLRTRPAPANPPLGDRSVRYDLVLAHHSLQFPPTGWKHLRSRLDPGRPQTTRTPDADFTTAPAATGRRHHRETHDHLRYDLAAHTLFVTGSAPAYRDHGVALRDLLATAPALHHTLGPFASAGGHERRGPETTLLPAQPLRHTLRHDASAPTVLNVQYCPDWYC</sequence>
<accession>E4NJB9</accession>
<organism evidence="2 3">
    <name type="scientific">Kitasatospora setae (strain ATCC 33774 / DSM 43861 / JCM 3304 / KCC A-0304 / NBRC 14216 / KM-6054)</name>
    <name type="common">Streptomyces setae</name>
    <dbReference type="NCBI Taxonomy" id="452652"/>
    <lineage>
        <taxon>Bacteria</taxon>
        <taxon>Bacillati</taxon>
        <taxon>Actinomycetota</taxon>
        <taxon>Actinomycetes</taxon>
        <taxon>Kitasatosporales</taxon>
        <taxon>Streptomycetaceae</taxon>
        <taxon>Kitasatospora</taxon>
    </lineage>
</organism>
<dbReference type="RefSeq" id="WP_014140358.1">
    <property type="nucleotide sequence ID" value="NC_016109.1"/>
</dbReference>
<dbReference type="AlphaFoldDB" id="E4NJB9"/>
<feature type="compositionally biased region" description="Low complexity" evidence="1">
    <location>
        <begin position="117"/>
        <end position="132"/>
    </location>
</feature>
<dbReference type="EMBL" id="AP010968">
    <property type="protein sequence ID" value="BAJ33067.1"/>
    <property type="molecule type" value="Genomic_DNA"/>
</dbReference>
<evidence type="ECO:0000313" key="3">
    <source>
        <dbReference type="Proteomes" id="UP000007076"/>
    </source>
</evidence>
<evidence type="ECO:0000313" key="2">
    <source>
        <dbReference type="EMBL" id="BAJ33067.1"/>
    </source>
</evidence>
<dbReference type="HOGENOM" id="CLU_1244785_0_0_11"/>
<gene>
    <name evidence="2" type="ordered locus">KSE_73120</name>
</gene>
<dbReference type="PATRIC" id="fig|452652.3.peg.7354"/>
<protein>
    <submittedName>
        <fullName evidence="2">Uncharacterized protein</fullName>
    </submittedName>
</protein>
<proteinExistence type="predicted"/>